<dbReference type="InterPro" id="IPR018060">
    <property type="entry name" value="HTH_AraC"/>
</dbReference>
<dbReference type="Gene3D" id="1.10.10.60">
    <property type="entry name" value="Homeodomain-like"/>
    <property type="match status" value="2"/>
</dbReference>
<organism evidence="5 6">
    <name type="scientific">Rhizobium viscosum</name>
    <name type="common">Arthrobacter viscosus</name>
    <dbReference type="NCBI Taxonomy" id="1673"/>
    <lineage>
        <taxon>Bacteria</taxon>
        <taxon>Pseudomonadati</taxon>
        <taxon>Pseudomonadota</taxon>
        <taxon>Alphaproteobacteria</taxon>
        <taxon>Hyphomicrobiales</taxon>
        <taxon>Rhizobiaceae</taxon>
        <taxon>Rhizobium/Agrobacterium group</taxon>
        <taxon>Rhizobium</taxon>
    </lineage>
</organism>
<evidence type="ECO:0000313" key="5">
    <source>
        <dbReference type="EMBL" id="MBE1506044.1"/>
    </source>
</evidence>
<dbReference type="PRINTS" id="PR00032">
    <property type="entry name" value="HTHARAC"/>
</dbReference>
<dbReference type="PANTHER" id="PTHR46796">
    <property type="entry name" value="HTH-TYPE TRANSCRIPTIONAL ACTIVATOR RHAS-RELATED"/>
    <property type="match status" value="1"/>
</dbReference>
<dbReference type="EMBL" id="JADBEC010000001">
    <property type="protein sequence ID" value="MBE1506044.1"/>
    <property type="molecule type" value="Genomic_DNA"/>
</dbReference>
<name>A0ABR9IS67_RHIVS</name>
<accession>A0ABR9IS67</accession>
<reference evidence="5 6" key="1">
    <citation type="submission" date="2020-10" db="EMBL/GenBank/DDBJ databases">
        <title>Sequencing the genomes of 1000 actinobacteria strains.</title>
        <authorList>
            <person name="Klenk H.-P."/>
        </authorList>
    </citation>
    <scope>NUCLEOTIDE SEQUENCE [LARGE SCALE GENOMIC DNA]</scope>
    <source>
        <strain evidence="5 6">DSM 7307</strain>
    </source>
</reference>
<dbReference type="InterPro" id="IPR020449">
    <property type="entry name" value="Tscrpt_reg_AraC-type_HTH"/>
</dbReference>
<dbReference type="InterPro" id="IPR009057">
    <property type="entry name" value="Homeodomain-like_sf"/>
</dbReference>
<dbReference type="SMART" id="SM00342">
    <property type="entry name" value="HTH_ARAC"/>
    <property type="match status" value="1"/>
</dbReference>
<evidence type="ECO:0000256" key="1">
    <source>
        <dbReference type="ARBA" id="ARBA00023015"/>
    </source>
</evidence>
<dbReference type="InterPro" id="IPR011051">
    <property type="entry name" value="RmlC_Cupin_sf"/>
</dbReference>
<protein>
    <submittedName>
        <fullName evidence="5">AraC-like DNA-binding protein</fullName>
    </submittedName>
</protein>
<dbReference type="Pfam" id="PF12833">
    <property type="entry name" value="HTH_18"/>
    <property type="match status" value="1"/>
</dbReference>
<evidence type="ECO:0000256" key="3">
    <source>
        <dbReference type="ARBA" id="ARBA00023163"/>
    </source>
</evidence>
<evidence type="ECO:0000313" key="6">
    <source>
        <dbReference type="Proteomes" id="UP000620262"/>
    </source>
</evidence>
<dbReference type="CDD" id="cd06976">
    <property type="entry name" value="cupin_MtlR-like_N"/>
    <property type="match status" value="1"/>
</dbReference>
<gene>
    <name evidence="5" type="ORF">H4W29_003225</name>
</gene>
<feature type="domain" description="HTH araC/xylS-type" evidence="4">
    <location>
        <begin position="185"/>
        <end position="283"/>
    </location>
</feature>
<keyword evidence="3" id="KW-0804">Transcription</keyword>
<dbReference type="PROSITE" id="PS01124">
    <property type="entry name" value="HTH_ARAC_FAMILY_2"/>
    <property type="match status" value="1"/>
</dbReference>
<dbReference type="Proteomes" id="UP000620262">
    <property type="component" value="Unassembled WGS sequence"/>
</dbReference>
<keyword evidence="1" id="KW-0805">Transcription regulation</keyword>
<sequence>MRPYLEILPRHADASWSMLNRRLDDAIPFQWHHHPEFELTLTLNSIGQRFIGDHTGEYEDGDLVLVGPNLPHTWVSRAKYDEANPHIALVLWFHPDWIQKMTSGAVELRPVESMLARADRGLHFSKEAATAVRDDIEAIFAKPPAERLLSLFDILGSIAGDRQASPLASTPGQSRELQESRERIDRVLTHLHLHYARTIALEELADIAALSVSGLHRLFRRHTGTTVSDYLIRMRIGDACARLSATVQPVGHIADAVGYGSLANFNRQFRTQTGMTPREYRNVFRPA</sequence>
<comment type="caution">
    <text evidence="5">The sequence shown here is derived from an EMBL/GenBank/DDBJ whole genome shotgun (WGS) entry which is preliminary data.</text>
</comment>
<dbReference type="RefSeq" id="WP_192729802.1">
    <property type="nucleotide sequence ID" value="NZ_BAAAVL010000005.1"/>
</dbReference>
<dbReference type="SUPFAM" id="SSF46689">
    <property type="entry name" value="Homeodomain-like"/>
    <property type="match status" value="2"/>
</dbReference>
<dbReference type="SUPFAM" id="SSF51182">
    <property type="entry name" value="RmlC-like cupins"/>
    <property type="match status" value="1"/>
</dbReference>
<keyword evidence="6" id="KW-1185">Reference proteome</keyword>
<keyword evidence="2" id="KW-0238">DNA-binding</keyword>
<evidence type="ECO:0000259" key="4">
    <source>
        <dbReference type="PROSITE" id="PS01124"/>
    </source>
</evidence>
<dbReference type="InterPro" id="IPR050204">
    <property type="entry name" value="AraC_XylS_family_regulators"/>
</dbReference>
<proteinExistence type="predicted"/>
<evidence type="ECO:0000256" key="2">
    <source>
        <dbReference type="ARBA" id="ARBA00023125"/>
    </source>
</evidence>